<keyword evidence="3 7" id="KW-0805">Transcription regulation</keyword>
<dbReference type="EMBL" id="GL882880">
    <property type="protein sequence ID" value="EGF82437.1"/>
    <property type="molecule type" value="Genomic_DNA"/>
</dbReference>
<keyword evidence="10" id="KW-1185">Reference proteome</keyword>
<comment type="function">
    <text evidence="7">Component of the Mediator complex, a coactivator involved in the regulated transcription of nearly all RNA polymerase II-dependent genes. Mediator functions as a bridge to convey information from gene-specific regulatory proteins to the basal RNA polymerase II transcription machinery. Mediator is recruited to promoters by direct interactions with regulatory proteins and serves as a scaffold for the assembly of a functional preinitiation complex with RNA polymerase II and the general transcription factors.</text>
</comment>
<organism evidence="9 10">
    <name type="scientific">Batrachochytrium dendrobatidis (strain JAM81 / FGSC 10211)</name>
    <name type="common">Frog chytrid fungus</name>
    <dbReference type="NCBI Taxonomy" id="684364"/>
    <lineage>
        <taxon>Eukaryota</taxon>
        <taxon>Fungi</taxon>
        <taxon>Fungi incertae sedis</taxon>
        <taxon>Chytridiomycota</taxon>
        <taxon>Chytridiomycota incertae sedis</taxon>
        <taxon>Chytridiomycetes</taxon>
        <taxon>Rhizophydiales</taxon>
        <taxon>Rhizophydiales incertae sedis</taxon>
        <taxon>Batrachochytrium</taxon>
    </lineage>
</organism>
<dbReference type="GO" id="GO:0016592">
    <property type="term" value="C:mediator complex"/>
    <property type="evidence" value="ECO:0007669"/>
    <property type="project" value="InterPro"/>
</dbReference>
<dbReference type="Proteomes" id="UP000007241">
    <property type="component" value="Unassembled WGS sequence"/>
</dbReference>
<evidence type="ECO:0000256" key="7">
    <source>
        <dbReference type="RuleBase" id="RU364059"/>
    </source>
</evidence>
<dbReference type="GO" id="GO:0045944">
    <property type="term" value="P:positive regulation of transcription by RNA polymerase II"/>
    <property type="evidence" value="ECO:0007669"/>
    <property type="project" value="UniProtKB-ARBA"/>
</dbReference>
<dbReference type="GO" id="GO:0003712">
    <property type="term" value="F:transcription coregulator activity"/>
    <property type="evidence" value="ECO:0007669"/>
    <property type="project" value="InterPro"/>
</dbReference>
<proteinExistence type="inferred from homology"/>
<name>F4NW87_BATDJ</name>
<dbReference type="Pfam" id="PF10744">
    <property type="entry name" value="Med1"/>
    <property type="match status" value="1"/>
</dbReference>
<comment type="subcellular location">
    <subcellularLocation>
        <location evidence="1 7">Nucleus</location>
    </subcellularLocation>
</comment>
<comment type="similarity">
    <text evidence="2 7">Belongs to the Mediator complex subunit 1 family.</text>
</comment>
<dbReference type="AlphaFoldDB" id="F4NW87"/>
<dbReference type="OrthoDB" id="2119368at2759"/>
<keyword evidence="4 7" id="KW-0010">Activator</keyword>
<keyword evidence="5 7" id="KW-0804">Transcription</keyword>
<dbReference type="InterPro" id="IPR019680">
    <property type="entry name" value="Mediator_Med1"/>
</dbReference>
<accession>F4NW87</accession>
<evidence type="ECO:0000256" key="1">
    <source>
        <dbReference type="ARBA" id="ARBA00004123"/>
    </source>
</evidence>
<dbReference type="InParanoid" id="F4NW87"/>
<reference evidence="9 10" key="1">
    <citation type="submission" date="2009-12" db="EMBL/GenBank/DDBJ databases">
        <title>The draft genome of Batrachochytrium dendrobatidis.</title>
        <authorList>
            <consortium name="US DOE Joint Genome Institute (JGI-PGF)"/>
            <person name="Kuo A."/>
            <person name="Salamov A."/>
            <person name="Schmutz J."/>
            <person name="Lucas S."/>
            <person name="Pitluck S."/>
            <person name="Rosenblum E."/>
            <person name="Stajich J."/>
            <person name="Eisen M."/>
            <person name="Grigoriev I.V."/>
        </authorList>
    </citation>
    <scope>NUCLEOTIDE SEQUENCE [LARGE SCALE GENOMIC DNA]</scope>
    <source>
        <strain evidence="10">JAM81 / FGSC 10211</strain>
    </source>
</reference>
<evidence type="ECO:0000256" key="4">
    <source>
        <dbReference type="ARBA" id="ARBA00023159"/>
    </source>
</evidence>
<evidence type="ECO:0000313" key="9">
    <source>
        <dbReference type="EMBL" id="EGF82437.1"/>
    </source>
</evidence>
<evidence type="ECO:0000256" key="3">
    <source>
        <dbReference type="ARBA" id="ARBA00023015"/>
    </source>
</evidence>
<evidence type="ECO:0000256" key="2">
    <source>
        <dbReference type="ARBA" id="ARBA00006210"/>
    </source>
</evidence>
<protein>
    <recommendedName>
        <fullName evidence="7">Mediator of RNA polymerase II transcription subunit 1</fullName>
    </recommendedName>
    <alternativeName>
        <fullName evidence="7">Mediator complex subunit 1</fullName>
    </alternativeName>
</protein>
<gene>
    <name evidence="9" type="ORF">BATDEDRAFT_22936</name>
</gene>
<evidence type="ECO:0000256" key="6">
    <source>
        <dbReference type="ARBA" id="ARBA00023242"/>
    </source>
</evidence>
<evidence type="ECO:0000313" key="10">
    <source>
        <dbReference type="Proteomes" id="UP000007241"/>
    </source>
</evidence>
<dbReference type="HOGENOM" id="CLU_444789_0_0_1"/>
<dbReference type="STRING" id="684364.F4NW87"/>
<evidence type="ECO:0000256" key="5">
    <source>
        <dbReference type="ARBA" id="ARBA00023163"/>
    </source>
</evidence>
<evidence type="ECO:0000259" key="8">
    <source>
        <dbReference type="Pfam" id="PF10744"/>
    </source>
</evidence>
<sequence length="614" mass="67881">MALEALDALEALLSESLSDRPVHLIRPFLSTGTTVCNLQLLRSIEPLCGLSVSDSTPHCSRPLTPLSVNPIALKHALVTTLESITSKLHLALQTLQSDLSLLDPPIFSAATVENRSFVLDSLTPIHRIVGACVRSAADHITPENTRCILERSIELTTLDLGIQFYATEPLNNTTPATVTLCGTIFIEFGNDSHVSKVNLSIASSVNLTNSQAESLILDQLRLRKLNDFKQTLALLSFLDTTSIPGQVDLFQCISWIEKDLSDIFALEMSMPEQTVGTVMVSGHGVPRFHQEQWGPSILYWCHPSRTDILQDPITVSKETESKCIYKAFVSMEHSTETVFLAQSCTQYLITPSTQADVDILGSSLPTSMSLGGNLLRFLDPTHANACTANASFVLQLAPPIVVTLEAAKELMRINNDGMDGSDNIFESYTDLMKQYTPLQQSISIKSKIQQDQSSVFAFPESILKTPALIASRIPFTSPVQLSRIYSILRQHIVFQHLYCSMFTPLPTDHRQYTFDVVYWCPPVSIGISFMYSIAPYAFQMHTKVDTQNAHVDVECLCASQSENGMSEAVEWVSLNLSNSEHVEIKEAVGQSLNIMLGIAAFKRILDSRESMMQE</sequence>
<keyword evidence="6 7" id="KW-0539">Nucleus</keyword>
<feature type="domain" description="Mediator complex subunit Med1" evidence="8">
    <location>
        <begin position="186"/>
        <end position="502"/>
    </location>
</feature>
<dbReference type="GeneID" id="18238084"/>
<dbReference type="RefSeq" id="XP_006676669.1">
    <property type="nucleotide sequence ID" value="XM_006676606.1"/>
</dbReference>